<evidence type="ECO:0008006" key="4">
    <source>
        <dbReference type="Google" id="ProtNLM"/>
    </source>
</evidence>
<keyword evidence="1" id="KW-0732">Signal</keyword>
<protein>
    <recommendedName>
        <fullName evidence="4">DUF1344 domain-containing protein</fullName>
    </recommendedName>
</protein>
<evidence type="ECO:0000256" key="1">
    <source>
        <dbReference type="SAM" id="SignalP"/>
    </source>
</evidence>
<organism evidence="2 3">
    <name type="scientific">Aminobacter aganoensis</name>
    <dbReference type="NCBI Taxonomy" id="83264"/>
    <lineage>
        <taxon>Bacteria</taxon>
        <taxon>Pseudomonadati</taxon>
        <taxon>Pseudomonadota</taxon>
        <taxon>Alphaproteobacteria</taxon>
        <taxon>Hyphomicrobiales</taxon>
        <taxon>Phyllobacteriaceae</taxon>
        <taxon>Aminobacter</taxon>
    </lineage>
</organism>
<dbReference type="EMBL" id="JACHOU010000004">
    <property type="protein sequence ID" value="MBB6354448.1"/>
    <property type="molecule type" value="Genomic_DNA"/>
</dbReference>
<feature type="signal peptide" evidence="1">
    <location>
        <begin position="1"/>
        <end position="20"/>
    </location>
</feature>
<evidence type="ECO:0000313" key="2">
    <source>
        <dbReference type="EMBL" id="MBB6354448.1"/>
    </source>
</evidence>
<reference evidence="2 3" key="1">
    <citation type="submission" date="2020-08" db="EMBL/GenBank/DDBJ databases">
        <title>Genomic Encyclopedia of Type Strains, Phase IV (KMG-IV): sequencing the most valuable type-strain genomes for metagenomic binning, comparative biology and taxonomic classification.</title>
        <authorList>
            <person name="Goeker M."/>
        </authorList>
    </citation>
    <scope>NUCLEOTIDE SEQUENCE [LARGE SCALE GENOMIC DNA]</scope>
    <source>
        <strain evidence="2 3">DSM 7051</strain>
    </source>
</reference>
<sequence length="84" mass="8702">MNKLILAAAAMALFSGSALASDASGIVARFNAGARVITLDHGGSFTVPRDVALPSIKVGEKVTILLNDEGDVVRNVFVSPQSMM</sequence>
<evidence type="ECO:0000313" key="3">
    <source>
        <dbReference type="Proteomes" id="UP000536262"/>
    </source>
</evidence>
<name>A0A7X0KKW9_9HYPH</name>
<dbReference type="AlphaFoldDB" id="A0A7X0KKW9"/>
<keyword evidence="3" id="KW-1185">Reference proteome</keyword>
<dbReference type="RefSeq" id="WP_184699464.1">
    <property type="nucleotide sequence ID" value="NZ_BAABEG010000001.1"/>
</dbReference>
<proteinExistence type="predicted"/>
<comment type="caution">
    <text evidence="2">The sequence shown here is derived from an EMBL/GenBank/DDBJ whole genome shotgun (WGS) entry which is preliminary data.</text>
</comment>
<dbReference type="Proteomes" id="UP000536262">
    <property type="component" value="Unassembled WGS sequence"/>
</dbReference>
<gene>
    <name evidence="2" type="ORF">GGR00_002232</name>
</gene>
<feature type="chain" id="PRO_5030859592" description="DUF1344 domain-containing protein" evidence="1">
    <location>
        <begin position="21"/>
        <end position="84"/>
    </location>
</feature>
<accession>A0A7X0KKW9</accession>